<dbReference type="EMBL" id="CM009291">
    <property type="protein sequence ID" value="RQO86550.1"/>
    <property type="molecule type" value="Genomic_DNA"/>
</dbReference>
<dbReference type="AlphaFoldDB" id="A0A3N7EQ35"/>
<accession>A0A3N7EQ35</accession>
<keyword evidence="2" id="KW-1185">Reference proteome</keyword>
<dbReference type="PANTHER" id="PTHR43681">
    <property type="entry name" value="TRANSMEMBRANE GTPASE FZO"/>
    <property type="match status" value="1"/>
</dbReference>
<dbReference type="InterPro" id="IPR051943">
    <property type="entry name" value="TRAFAC_Dynamin-like_GTPase"/>
</dbReference>
<dbReference type="STRING" id="3694.A0A3N7EQ35"/>
<organism evidence="1 2">
    <name type="scientific">Populus trichocarpa</name>
    <name type="common">Western balsam poplar</name>
    <name type="synonym">Populus balsamifera subsp. trichocarpa</name>
    <dbReference type="NCBI Taxonomy" id="3694"/>
    <lineage>
        <taxon>Eukaryota</taxon>
        <taxon>Viridiplantae</taxon>
        <taxon>Streptophyta</taxon>
        <taxon>Embryophyta</taxon>
        <taxon>Tracheophyta</taxon>
        <taxon>Spermatophyta</taxon>
        <taxon>Magnoliopsida</taxon>
        <taxon>eudicotyledons</taxon>
        <taxon>Gunneridae</taxon>
        <taxon>Pentapetalae</taxon>
        <taxon>rosids</taxon>
        <taxon>fabids</taxon>
        <taxon>Malpighiales</taxon>
        <taxon>Salicaceae</taxon>
        <taxon>Saliceae</taxon>
        <taxon>Populus</taxon>
    </lineage>
</organism>
<dbReference type="Proteomes" id="UP000006729">
    <property type="component" value="Chromosome 2"/>
</dbReference>
<sequence length="244" mass="26593">MIPLLSLHTPKPSLFLTRFPPPLSPSFPRFKSPPHRTHHFPILSNKNSSPIKTFQINNNHHHHQEPFSLAVTNAPKLKSPTLSPSWTRRTSFVAVCKSVGIVVLNGSSDGDGGGGSGSGKSLYEAAFLVKSVVRDRAYLLIGERVYIAAAVNARGVVLSDKGLPAFLVRNMLTGSKSESVVLPLAARIVQTPNAALNESNSEDKISQDEFKSSSKLKSLDMENDNHEKTTVAGFVKWRIEKNSS</sequence>
<evidence type="ECO:0000313" key="2">
    <source>
        <dbReference type="Proteomes" id="UP000006729"/>
    </source>
</evidence>
<reference evidence="1 2" key="1">
    <citation type="journal article" date="2006" name="Science">
        <title>The genome of black cottonwood, Populus trichocarpa (Torr. &amp; Gray).</title>
        <authorList>
            <person name="Tuskan G.A."/>
            <person name="Difazio S."/>
            <person name="Jansson S."/>
            <person name="Bohlmann J."/>
            <person name="Grigoriev I."/>
            <person name="Hellsten U."/>
            <person name="Putnam N."/>
            <person name="Ralph S."/>
            <person name="Rombauts S."/>
            <person name="Salamov A."/>
            <person name="Schein J."/>
            <person name="Sterck L."/>
            <person name="Aerts A."/>
            <person name="Bhalerao R.R."/>
            <person name="Bhalerao R.P."/>
            <person name="Blaudez D."/>
            <person name="Boerjan W."/>
            <person name="Brun A."/>
            <person name="Brunner A."/>
            <person name="Busov V."/>
            <person name="Campbell M."/>
            <person name="Carlson J."/>
            <person name="Chalot M."/>
            <person name="Chapman J."/>
            <person name="Chen G.L."/>
            <person name="Cooper D."/>
            <person name="Coutinho P.M."/>
            <person name="Couturier J."/>
            <person name="Covert S."/>
            <person name="Cronk Q."/>
            <person name="Cunningham R."/>
            <person name="Davis J."/>
            <person name="Degroeve S."/>
            <person name="Dejardin A."/>
            <person name="Depamphilis C."/>
            <person name="Detter J."/>
            <person name="Dirks B."/>
            <person name="Dubchak I."/>
            <person name="Duplessis S."/>
            <person name="Ehlting J."/>
            <person name="Ellis B."/>
            <person name="Gendler K."/>
            <person name="Goodstein D."/>
            <person name="Gribskov M."/>
            <person name="Grimwood J."/>
            <person name="Groover A."/>
            <person name="Gunter L."/>
            <person name="Hamberger B."/>
            <person name="Heinze B."/>
            <person name="Helariutta Y."/>
            <person name="Henrissat B."/>
            <person name="Holligan D."/>
            <person name="Holt R."/>
            <person name="Huang W."/>
            <person name="Islam-Faridi N."/>
            <person name="Jones S."/>
            <person name="Jones-Rhoades M."/>
            <person name="Jorgensen R."/>
            <person name="Joshi C."/>
            <person name="Kangasjarvi J."/>
            <person name="Karlsson J."/>
            <person name="Kelleher C."/>
            <person name="Kirkpatrick R."/>
            <person name="Kirst M."/>
            <person name="Kohler A."/>
            <person name="Kalluri U."/>
            <person name="Larimer F."/>
            <person name="Leebens-Mack J."/>
            <person name="Leple J.C."/>
            <person name="Locascio P."/>
            <person name="Lou Y."/>
            <person name="Lucas S."/>
            <person name="Martin F."/>
            <person name="Montanini B."/>
            <person name="Napoli C."/>
            <person name="Nelson D.R."/>
            <person name="Nelson C."/>
            <person name="Nieminen K."/>
            <person name="Nilsson O."/>
            <person name="Pereda V."/>
            <person name="Peter G."/>
            <person name="Philippe R."/>
            <person name="Pilate G."/>
            <person name="Poliakov A."/>
            <person name="Razumovskaya J."/>
            <person name="Richardson P."/>
            <person name="Rinaldi C."/>
            <person name="Ritland K."/>
            <person name="Rouze P."/>
            <person name="Ryaboy D."/>
            <person name="Schmutz J."/>
            <person name="Schrader J."/>
            <person name="Segerman B."/>
            <person name="Shin H."/>
            <person name="Siddiqui A."/>
            <person name="Sterky F."/>
            <person name="Terry A."/>
            <person name="Tsai C.J."/>
            <person name="Uberbacher E."/>
            <person name="Unneberg P."/>
            <person name="Vahala J."/>
            <person name="Wall K."/>
            <person name="Wessler S."/>
            <person name="Yang G."/>
            <person name="Yin T."/>
            <person name="Douglas C."/>
            <person name="Marra M."/>
            <person name="Sandberg G."/>
            <person name="Van de Peer Y."/>
            <person name="Rokhsar D."/>
        </authorList>
    </citation>
    <scope>NUCLEOTIDE SEQUENCE [LARGE SCALE GENOMIC DNA]</scope>
    <source>
        <strain evidence="2">cv. Nisqually</strain>
    </source>
</reference>
<dbReference type="InParanoid" id="A0A3N7EQ35"/>
<name>A0A3N7EQ35_POPTR</name>
<evidence type="ECO:0000313" key="1">
    <source>
        <dbReference type="EMBL" id="RQO86550.1"/>
    </source>
</evidence>
<gene>
    <name evidence="1" type="ORF">POPTR_002G053266</name>
</gene>
<dbReference type="PANTHER" id="PTHR43681:SF1">
    <property type="entry name" value="SARCALUMENIN"/>
    <property type="match status" value="1"/>
</dbReference>
<protein>
    <submittedName>
        <fullName evidence="1">Uncharacterized protein</fullName>
    </submittedName>
</protein>
<proteinExistence type="predicted"/>